<dbReference type="RefSeq" id="WP_273739105.1">
    <property type="nucleotide sequence ID" value="NZ_JAQIVI010000214.1"/>
</dbReference>
<dbReference type="Proteomes" id="UP001596383">
    <property type="component" value="Unassembled WGS sequence"/>
</dbReference>
<sequence length="372" mass="42627">MGQELDPVRERARDEFIVDTDFHLNVSIEELLPYVDDERIVEKLKRLDHPPGTQYWTAAYATNHGGRGLATQGEAHDGEDIRDAMEEVGIDVPIVTPGLNYLPSAHNPRMKTAVCRAYNDYVLDHVVDASPDIRAQAMMPQWDPEAMIEELERIGSEDDIVGAYGWFGPYTPLGAPEYNPVYEKLCELDMPLSLHGSGGYWPRTDPIGQGLRTWTEILGLGWPMHAIMFVGNLIMTGVFDRYPNLRVLVQEGGVNWLPFVAYRLDEFYQDHPEDIQLTERMFDTDRIYLDHLPSEYLFENFYFSTQPITGPPNAKHHKELLDMCHAPNTIAFSSDWPHHTFDIPNWLYTNPHIDEDLRASILRETPEEVFGL</sequence>
<dbReference type="EMBL" id="JBHSWV010000214">
    <property type="protein sequence ID" value="MFC6766114.1"/>
    <property type="molecule type" value="Genomic_DNA"/>
</dbReference>
<dbReference type="InterPro" id="IPR032465">
    <property type="entry name" value="ACMSD"/>
</dbReference>
<organism evidence="3 4">
    <name type="scientific">Natrinema soli</name>
    <dbReference type="NCBI Taxonomy" id="1930624"/>
    <lineage>
        <taxon>Archaea</taxon>
        <taxon>Methanobacteriati</taxon>
        <taxon>Methanobacteriota</taxon>
        <taxon>Stenosarchaea group</taxon>
        <taxon>Halobacteria</taxon>
        <taxon>Halobacteriales</taxon>
        <taxon>Natrialbaceae</taxon>
        <taxon>Natrinema</taxon>
    </lineage>
</organism>
<keyword evidence="4" id="KW-1185">Reference proteome</keyword>
<dbReference type="GO" id="GO:0016829">
    <property type="term" value="F:lyase activity"/>
    <property type="evidence" value="ECO:0007669"/>
    <property type="project" value="UniProtKB-KW"/>
</dbReference>
<evidence type="ECO:0000259" key="2">
    <source>
        <dbReference type="Pfam" id="PF04909"/>
    </source>
</evidence>
<dbReference type="SUPFAM" id="SSF51556">
    <property type="entry name" value="Metallo-dependent hydrolases"/>
    <property type="match status" value="1"/>
</dbReference>
<dbReference type="PANTHER" id="PTHR21240">
    <property type="entry name" value="2-AMINO-3-CARBOXYLMUCONATE-6-SEMIALDEHYDE DECARBOXYLASE"/>
    <property type="match status" value="1"/>
</dbReference>
<dbReference type="Gene3D" id="3.20.20.140">
    <property type="entry name" value="Metal-dependent hydrolases"/>
    <property type="match status" value="1"/>
</dbReference>
<protein>
    <submittedName>
        <fullName evidence="3">Amidohydrolase family protein</fullName>
    </submittedName>
</protein>
<comment type="caution">
    <text evidence="3">The sequence shown here is derived from an EMBL/GenBank/DDBJ whole genome shotgun (WGS) entry which is preliminary data.</text>
</comment>
<evidence type="ECO:0000256" key="1">
    <source>
        <dbReference type="ARBA" id="ARBA00023239"/>
    </source>
</evidence>
<evidence type="ECO:0000313" key="3">
    <source>
        <dbReference type="EMBL" id="MFC6766114.1"/>
    </source>
</evidence>
<dbReference type="InterPro" id="IPR006680">
    <property type="entry name" value="Amidohydro-rel"/>
</dbReference>
<evidence type="ECO:0000313" key="4">
    <source>
        <dbReference type="Proteomes" id="UP001596383"/>
    </source>
</evidence>
<feature type="domain" description="Amidohydrolase-related" evidence="2">
    <location>
        <begin position="107"/>
        <end position="372"/>
    </location>
</feature>
<dbReference type="Pfam" id="PF04909">
    <property type="entry name" value="Amidohydro_2"/>
    <property type="match status" value="1"/>
</dbReference>
<dbReference type="AlphaFoldDB" id="A0ABD5SMK3"/>
<dbReference type="PANTHER" id="PTHR21240:SF28">
    <property type="entry name" value="ISO-OROTATE DECARBOXYLASE (EUROFUNG)"/>
    <property type="match status" value="1"/>
</dbReference>
<name>A0ABD5SMK3_9EURY</name>
<gene>
    <name evidence="3" type="ORF">ACFQE6_14260</name>
</gene>
<accession>A0ABD5SMK3</accession>
<proteinExistence type="predicted"/>
<dbReference type="InterPro" id="IPR032466">
    <property type="entry name" value="Metal_Hydrolase"/>
</dbReference>
<reference evidence="3 4" key="1">
    <citation type="journal article" date="2019" name="Int. J. Syst. Evol. Microbiol.">
        <title>The Global Catalogue of Microorganisms (GCM) 10K type strain sequencing project: providing services to taxonomists for standard genome sequencing and annotation.</title>
        <authorList>
            <consortium name="The Broad Institute Genomics Platform"/>
            <consortium name="The Broad Institute Genome Sequencing Center for Infectious Disease"/>
            <person name="Wu L."/>
            <person name="Ma J."/>
        </authorList>
    </citation>
    <scope>NUCLEOTIDE SEQUENCE [LARGE SCALE GENOMIC DNA]</scope>
    <source>
        <strain evidence="3 4">LMG 29247</strain>
    </source>
</reference>
<keyword evidence="1" id="KW-0456">Lyase</keyword>